<dbReference type="RefSeq" id="WP_142898528.1">
    <property type="nucleotide sequence ID" value="NZ_ML660059.1"/>
</dbReference>
<organism evidence="3 4">
    <name type="scientific">Denitrobaculum tricleocarpae</name>
    <dbReference type="NCBI Taxonomy" id="2591009"/>
    <lineage>
        <taxon>Bacteria</taxon>
        <taxon>Pseudomonadati</taxon>
        <taxon>Pseudomonadota</taxon>
        <taxon>Alphaproteobacteria</taxon>
        <taxon>Rhodospirillales</taxon>
        <taxon>Rhodospirillaceae</taxon>
        <taxon>Denitrobaculum</taxon>
    </lineage>
</organism>
<dbReference type="InterPro" id="IPR014729">
    <property type="entry name" value="Rossmann-like_a/b/a_fold"/>
</dbReference>
<dbReference type="AlphaFoldDB" id="A0A545TGC9"/>
<evidence type="ECO:0000256" key="1">
    <source>
        <dbReference type="SAM" id="Phobius"/>
    </source>
</evidence>
<feature type="domain" description="DUF218" evidence="2">
    <location>
        <begin position="80"/>
        <end position="242"/>
    </location>
</feature>
<keyword evidence="4" id="KW-1185">Reference proteome</keyword>
<dbReference type="CDD" id="cd06259">
    <property type="entry name" value="YdcF-like"/>
    <property type="match status" value="1"/>
</dbReference>
<dbReference type="Pfam" id="PF02698">
    <property type="entry name" value="DUF218"/>
    <property type="match status" value="1"/>
</dbReference>
<dbReference type="InterPro" id="IPR051599">
    <property type="entry name" value="Cell_Envelope_Assoc"/>
</dbReference>
<evidence type="ECO:0000313" key="4">
    <source>
        <dbReference type="Proteomes" id="UP000315252"/>
    </source>
</evidence>
<comment type="caution">
    <text evidence="3">The sequence shown here is derived from an EMBL/GenBank/DDBJ whole genome shotgun (WGS) entry which is preliminary data.</text>
</comment>
<feature type="transmembrane region" description="Helical" evidence="1">
    <location>
        <begin position="41"/>
        <end position="63"/>
    </location>
</feature>
<dbReference type="Proteomes" id="UP000315252">
    <property type="component" value="Unassembled WGS sequence"/>
</dbReference>
<dbReference type="InterPro" id="IPR003848">
    <property type="entry name" value="DUF218"/>
</dbReference>
<dbReference type="OrthoDB" id="9809813at2"/>
<dbReference type="PANTHER" id="PTHR30336">
    <property type="entry name" value="INNER MEMBRANE PROTEIN, PROBABLE PERMEASE"/>
    <property type="match status" value="1"/>
</dbReference>
<reference evidence="3 4" key="1">
    <citation type="submission" date="2019-06" db="EMBL/GenBank/DDBJ databases">
        <title>Whole genome sequence for Rhodospirillaceae sp. R148.</title>
        <authorList>
            <person name="Wang G."/>
        </authorList>
    </citation>
    <scope>NUCLEOTIDE SEQUENCE [LARGE SCALE GENOMIC DNA]</scope>
    <source>
        <strain evidence="3 4">R148</strain>
    </source>
</reference>
<feature type="transmembrane region" description="Helical" evidence="1">
    <location>
        <begin position="12"/>
        <end position="29"/>
    </location>
</feature>
<gene>
    <name evidence="3" type="ORF">FKG95_21780</name>
</gene>
<accession>A0A545TGC9</accession>
<dbReference type="PANTHER" id="PTHR30336:SF4">
    <property type="entry name" value="ENVELOPE BIOGENESIS FACTOR ELYC"/>
    <property type="match status" value="1"/>
</dbReference>
<dbReference type="EMBL" id="VHSH01000008">
    <property type="protein sequence ID" value="TQV76265.1"/>
    <property type="molecule type" value="Genomic_DNA"/>
</dbReference>
<name>A0A545TGC9_9PROT</name>
<dbReference type="Gene3D" id="3.40.50.620">
    <property type="entry name" value="HUPs"/>
    <property type="match status" value="1"/>
</dbReference>
<keyword evidence="1" id="KW-0812">Transmembrane</keyword>
<evidence type="ECO:0000259" key="2">
    <source>
        <dbReference type="Pfam" id="PF02698"/>
    </source>
</evidence>
<dbReference type="GO" id="GO:0043164">
    <property type="term" value="P:Gram-negative-bacterium-type cell wall biogenesis"/>
    <property type="evidence" value="ECO:0007669"/>
    <property type="project" value="TreeGrafter"/>
</dbReference>
<keyword evidence="1" id="KW-1133">Transmembrane helix</keyword>
<dbReference type="GO" id="GO:0000270">
    <property type="term" value="P:peptidoglycan metabolic process"/>
    <property type="evidence" value="ECO:0007669"/>
    <property type="project" value="TreeGrafter"/>
</dbReference>
<evidence type="ECO:0000313" key="3">
    <source>
        <dbReference type="EMBL" id="TQV76265.1"/>
    </source>
</evidence>
<sequence length="251" mass="27884">MLSFLYHIKPLFLPPLNLVLLALAGWLFIKRWPRLGRRMIQIAFGGLFILSLPLFAGSILHSLEVHPVLDTTRPVAENSAIVVLSAGMYRDAPEYNGDDTVGSLTLERLRYAAKLHRDFGLPVVTTGGILGDVETSLAEAMAKVLINEFGVGTVWQETEAFNTQQNAAFSETLLREKGISTVYLVTHSWHMRRAVLVFEQTGLTVIPAPTRLGGPFELSVGDFIPNAGALNASYYALHEWLGQLWYRLVYT</sequence>
<proteinExistence type="predicted"/>
<dbReference type="GO" id="GO:0005886">
    <property type="term" value="C:plasma membrane"/>
    <property type="evidence" value="ECO:0007669"/>
    <property type="project" value="TreeGrafter"/>
</dbReference>
<protein>
    <submittedName>
        <fullName evidence="3">YdcF family protein</fullName>
    </submittedName>
</protein>
<keyword evidence="1" id="KW-0472">Membrane</keyword>